<feature type="coiled-coil region" evidence="1">
    <location>
        <begin position="402"/>
        <end position="429"/>
    </location>
</feature>
<dbReference type="Proteomes" id="UP000077115">
    <property type="component" value="Unassembled WGS sequence"/>
</dbReference>
<reference evidence="3 4" key="1">
    <citation type="submission" date="2006-10" db="EMBL/GenBank/DDBJ databases">
        <title>The Genome Sequence of Batrachochytrium dendrobatidis JEL423.</title>
        <authorList>
            <consortium name="The Broad Institute Genome Sequencing Platform"/>
            <person name="Birren B."/>
            <person name="Lander E."/>
            <person name="Galagan J."/>
            <person name="Cuomo C."/>
            <person name="Devon K."/>
            <person name="Jaffe D."/>
            <person name="Butler J."/>
            <person name="Alvarez P."/>
            <person name="Gnerre S."/>
            <person name="Grabherr M."/>
            <person name="Kleber M."/>
            <person name="Mauceli E."/>
            <person name="Brockman W."/>
            <person name="Young S."/>
            <person name="LaButti K."/>
            <person name="Sykes S."/>
            <person name="DeCaprio D."/>
            <person name="Crawford M."/>
            <person name="Koehrsen M."/>
            <person name="Engels R."/>
            <person name="Montgomery P."/>
            <person name="Pearson M."/>
            <person name="Howarth C."/>
            <person name="Larson L."/>
            <person name="White J."/>
            <person name="O'Leary S."/>
            <person name="Kodira C."/>
            <person name="Zeng Q."/>
            <person name="Yandava C."/>
            <person name="Alvarado L."/>
            <person name="Longcore J."/>
            <person name="James T."/>
        </authorList>
    </citation>
    <scope>NUCLEOTIDE SEQUENCE [LARGE SCALE GENOMIC DNA]</scope>
    <source>
        <strain evidence="3 4">JEL423</strain>
    </source>
</reference>
<dbReference type="OrthoDB" id="2118598at2759"/>
<dbReference type="EMBL" id="DS022302">
    <property type="protein sequence ID" value="OAJ39270.1"/>
    <property type="molecule type" value="Genomic_DNA"/>
</dbReference>
<feature type="compositionally biased region" description="Pro residues" evidence="2">
    <location>
        <begin position="151"/>
        <end position="170"/>
    </location>
</feature>
<evidence type="ECO:0000313" key="4">
    <source>
        <dbReference type="Proteomes" id="UP000077115"/>
    </source>
</evidence>
<evidence type="ECO:0000256" key="2">
    <source>
        <dbReference type="SAM" id="MobiDB-lite"/>
    </source>
</evidence>
<reference evidence="3 4" key="2">
    <citation type="submission" date="2016-05" db="EMBL/GenBank/DDBJ databases">
        <title>Lineage-specific infection strategies underlie the spectrum of fungal disease in amphibians.</title>
        <authorList>
            <person name="Cuomo C.A."/>
            <person name="Farrer R.A."/>
            <person name="James T."/>
            <person name="Longcore J."/>
            <person name="Birren B."/>
        </authorList>
    </citation>
    <scope>NUCLEOTIDE SEQUENCE [LARGE SCALE GENOMIC DNA]</scope>
    <source>
        <strain evidence="3 4">JEL423</strain>
    </source>
</reference>
<sequence length="579" mass="66271">MTTSFNVPVFRDSESTPHYTDATTELKLDLHHANSDLGIPTCRPSTTSLLELSKQAISRLNHLDSQASKYGILPKHVADHHHTRFQTHEHTIKTPNVEANTQETAHHRVCTSTQPHKMETLNQGSLVNYEDLNLPPAILKAALSGPRRPKTPPPVKIASPPQPPSLPPAPSASLELAQLDAAHTEIQELKHMIKRQDVLLLWYTSHRSPPPPSTLSTLHKNNNYNLKPIDTIINAYECRLGEIELAQEKYQASLEAEKAHYTKTMSALAEESKKESDVLHSHILALKQTTQHQKNTIDTLVDETKALETRVTSTMEKLEKSVKSNKQLLSKVDELDTMCVESEKKWMDSTRERDRAQRWIRAYQGSIEDYESCVRESGLASILHDDIIRDVTPGSLLLTRHVQNMVKELQDLNRKLGNIEHEFDKEKKNHAAGLQKYMLDFERKNAELLSTKDRLKEITFNIDRVKEERDHALEQMQKLTKENSLLEDSIKRVTRSKDEEIDELLTRSKNQLSTIREQSESVRIGMQTQIDMLQKSKIDLQVEVGKLSRERRSVTYELEAVHRNIALTRDQFRRDLGLM</sequence>
<organism evidence="3 4">
    <name type="scientific">Batrachochytrium dendrobatidis (strain JEL423)</name>
    <dbReference type="NCBI Taxonomy" id="403673"/>
    <lineage>
        <taxon>Eukaryota</taxon>
        <taxon>Fungi</taxon>
        <taxon>Fungi incertae sedis</taxon>
        <taxon>Chytridiomycota</taxon>
        <taxon>Chytridiomycota incertae sedis</taxon>
        <taxon>Chytridiomycetes</taxon>
        <taxon>Rhizophydiales</taxon>
        <taxon>Rhizophydiales incertae sedis</taxon>
        <taxon>Batrachochytrium</taxon>
    </lineage>
</organism>
<evidence type="ECO:0000313" key="3">
    <source>
        <dbReference type="EMBL" id="OAJ39270.1"/>
    </source>
</evidence>
<feature type="region of interest" description="Disordered" evidence="2">
    <location>
        <begin position="144"/>
        <end position="171"/>
    </location>
</feature>
<gene>
    <name evidence="3" type="ORF">BDEG_23133</name>
</gene>
<accession>A0A177WIE6</accession>
<dbReference type="AlphaFoldDB" id="A0A177WIE6"/>
<dbReference type="VEuPathDB" id="FungiDB:BDEG_23133"/>
<name>A0A177WIE6_BATDL</name>
<evidence type="ECO:0000256" key="1">
    <source>
        <dbReference type="SAM" id="Coils"/>
    </source>
</evidence>
<feature type="coiled-coil region" evidence="1">
    <location>
        <begin position="455"/>
        <end position="496"/>
    </location>
</feature>
<proteinExistence type="predicted"/>
<keyword evidence="1" id="KW-0175">Coiled coil</keyword>
<protein>
    <submittedName>
        <fullName evidence="3">Uncharacterized protein</fullName>
    </submittedName>
</protein>